<comment type="caution">
    <text evidence="1">The sequence shown here is derived from an EMBL/GenBank/DDBJ whole genome shotgun (WGS) entry which is preliminary data.</text>
</comment>
<accession>A0A9X8RF49</accession>
<gene>
    <name evidence="1" type="ORF">SAMN05878482_1203</name>
</gene>
<dbReference type="AlphaFoldDB" id="A0A9X8RF49"/>
<evidence type="ECO:0000313" key="1">
    <source>
        <dbReference type="EMBL" id="SIS14245.1"/>
    </source>
</evidence>
<reference evidence="1 2" key="1">
    <citation type="submission" date="2017-01" db="EMBL/GenBank/DDBJ databases">
        <authorList>
            <person name="Varghese N."/>
            <person name="Submissions S."/>
        </authorList>
    </citation>
    <scope>NUCLEOTIDE SEQUENCE [LARGE SCALE GENOMIC DNA]</scope>
    <source>
        <strain evidence="1 2">RUG2-6</strain>
    </source>
</reference>
<proteinExistence type="predicted"/>
<protein>
    <submittedName>
        <fullName evidence="1">Uncharacterized protein</fullName>
    </submittedName>
</protein>
<dbReference type="EMBL" id="FTMX01000020">
    <property type="protein sequence ID" value="SIS14245.1"/>
    <property type="molecule type" value="Genomic_DNA"/>
</dbReference>
<evidence type="ECO:0000313" key="2">
    <source>
        <dbReference type="Proteomes" id="UP000185829"/>
    </source>
</evidence>
<name>A0A9X8RF49_9BACI</name>
<organism evidence="1 2">
    <name type="scientific">Peribacillus simplex</name>
    <dbReference type="NCBI Taxonomy" id="1478"/>
    <lineage>
        <taxon>Bacteria</taxon>
        <taxon>Bacillati</taxon>
        <taxon>Bacillota</taxon>
        <taxon>Bacilli</taxon>
        <taxon>Bacillales</taxon>
        <taxon>Bacillaceae</taxon>
        <taxon>Peribacillus</taxon>
    </lineage>
</organism>
<sequence length="105" mass="11139">MTYKYVQSTLNTNTKDETIKVDKYLISENSKPELVESSNVLTQSEGVMSLAKASCVGKQQVTVSAASIKASLNSCNTKKIVNIIDDTSGMTGAISGITTAIKKSS</sequence>
<dbReference type="Proteomes" id="UP000185829">
    <property type="component" value="Unassembled WGS sequence"/>
</dbReference>